<dbReference type="EMBL" id="BKCJ011027812">
    <property type="protein sequence ID" value="GFC70176.1"/>
    <property type="molecule type" value="Genomic_DNA"/>
</dbReference>
<sequence length="114" mass="12305">ASTSAEGQNKDSSTSENVASPNPPKPFVKFVKPKDNQLKTSTSAEGQNKDSSTSENVASPNPPKPFVKFVKPKDNQPEREGSKGRQLGLKIIHIGALNIDLVVTDHMVLLCDLH</sequence>
<evidence type="ECO:0000256" key="1">
    <source>
        <dbReference type="SAM" id="MobiDB-lite"/>
    </source>
</evidence>
<evidence type="ECO:0000313" key="2">
    <source>
        <dbReference type="EMBL" id="GFC70176.1"/>
    </source>
</evidence>
<protein>
    <submittedName>
        <fullName evidence="2">Uncharacterized protein</fullName>
    </submittedName>
</protein>
<reference evidence="2" key="1">
    <citation type="journal article" date="2019" name="Sci. Rep.">
        <title>Draft genome of Tanacetum cinerariifolium, the natural source of mosquito coil.</title>
        <authorList>
            <person name="Yamashiro T."/>
            <person name="Shiraishi A."/>
            <person name="Satake H."/>
            <person name="Nakayama K."/>
        </authorList>
    </citation>
    <scope>NUCLEOTIDE SEQUENCE</scope>
</reference>
<name>A0A699QJP8_TANCI</name>
<proteinExistence type="predicted"/>
<feature type="compositionally biased region" description="Basic and acidic residues" evidence="1">
    <location>
        <begin position="71"/>
        <end position="83"/>
    </location>
</feature>
<feature type="compositionally biased region" description="Polar residues" evidence="1">
    <location>
        <begin position="1"/>
        <end position="20"/>
    </location>
</feature>
<comment type="caution">
    <text evidence="2">The sequence shown here is derived from an EMBL/GenBank/DDBJ whole genome shotgun (WGS) entry which is preliminary data.</text>
</comment>
<feature type="non-terminal residue" evidence="2">
    <location>
        <position position="1"/>
    </location>
</feature>
<gene>
    <name evidence="2" type="ORF">Tci_842146</name>
</gene>
<accession>A0A699QJP8</accession>
<feature type="compositionally biased region" description="Polar residues" evidence="1">
    <location>
        <begin position="38"/>
        <end position="59"/>
    </location>
</feature>
<dbReference type="AlphaFoldDB" id="A0A699QJP8"/>
<feature type="region of interest" description="Disordered" evidence="1">
    <location>
        <begin position="1"/>
        <end position="86"/>
    </location>
</feature>
<organism evidence="2">
    <name type="scientific">Tanacetum cinerariifolium</name>
    <name type="common">Dalmatian daisy</name>
    <name type="synonym">Chrysanthemum cinerariifolium</name>
    <dbReference type="NCBI Taxonomy" id="118510"/>
    <lineage>
        <taxon>Eukaryota</taxon>
        <taxon>Viridiplantae</taxon>
        <taxon>Streptophyta</taxon>
        <taxon>Embryophyta</taxon>
        <taxon>Tracheophyta</taxon>
        <taxon>Spermatophyta</taxon>
        <taxon>Magnoliopsida</taxon>
        <taxon>eudicotyledons</taxon>
        <taxon>Gunneridae</taxon>
        <taxon>Pentapetalae</taxon>
        <taxon>asterids</taxon>
        <taxon>campanulids</taxon>
        <taxon>Asterales</taxon>
        <taxon>Asteraceae</taxon>
        <taxon>Asteroideae</taxon>
        <taxon>Anthemideae</taxon>
        <taxon>Anthemidinae</taxon>
        <taxon>Tanacetum</taxon>
    </lineage>
</organism>